<keyword evidence="1" id="KW-0812">Transmembrane</keyword>
<keyword evidence="1" id="KW-1133">Transmembrane helix</keyword>
<evidence type="ECO:0000313" key="2">
    <source>
        <dbReference type="EMBL" id="MBS2546061.1"/>
    </source>
</evidence>
<gene>
    <name evidence="2" type="ORF">KGQ19_04190</name>
</gene>
<accession>A0ABS5KI50</accession>
<evidence type="ECO:0000313" key="3">
    <source>
        <dbReference type="Proteomes" id="UP000730482"/>
    </source>
</evidence>
<proteinExistence type="predicted"/>
<comment type="caution">
    <text evidence="2">The sequence shown here is derived from an EMBL/GenBank/DDBJ whole genome shotgun (WGS) entry which is preliminary data.</text>
</comment>
<sequence>MNRDPSGDGDDVFGPIQDGEEVFEWIDDLEAEDGPAEKPARRVLTFRERLAAVRAGGRRLRRSRREVTAAAAAIVLACAIGGACTAWFDNVAGAADRAEVVSLAVDSVVDGDPAASSYNAASSSAMGQYLVEIANNGPDAVTLDSVSVDAGTLMMSSTGWKPLGPSARIPAGGTAEVALTVKLFCPSVLLGQQTGMFGTDTDGVGGGSALAFPAVHARVRDADGDLRDLTLPTRVTVSSHLNADVGQLDFGSPDGTSVPQIVSADSGACAQYAADKATQRTIAIGNAGRFPSSIEFGYDKVLTPASDGTFALGFTVKNISNHPEVLTTRSDPAYLVDSELRTDWQPAVINLAPGASASARLTISIHNCTSVLAGAPILGETMLEETDTTGGAPPQPVFIDQALTGSLRLAGDLVLQEKAAC</sequence>
<feature type="transmembrane region" description="Helical" evidence="1">
    <location>
        <begin position="67"/>
        <end position="88"/>
    </location>
</feature>
<dbReference type="EMBL" id="JAAFYZ010000009">
    <property type="protein sequence ID" value="MBS2546061.1"/>
    <property type="molecule type" value="Genomic_DNA"/>
</dbReference>
<dbReference type="Proteomes" id="UP000730482">
    <property type="component" value="Unassembled WGS sequence"/>
</dbReference>
<evidence type="ECO:0000256" key="1">
    <source>
        <dbReference type="SAM" id="Phobius"/>
    </source>
</evidence>
<protein>
    <recommendedName>
        <fullName evidence="4">DUF4232 domain-containing protein</fullName>
    </recommendedName>
</protein>
<reference evidence="2 3" key="1">
    <citation type="submission" date="2020-02" db="EMBL/GenBank/DDBJ databases">
        <title>Acidophilic actinobacteria isolated from forest soil.</title>
        <authorList>
            <person name="Golinska P."/>
        </authorList>
    </citation>
    <scope>NUCLEOTIDE SEQUENCE [LARGE SCALE GENOMIC DNA]</scope>
    <source>
        <strain evidence="2 3">NL8</strain>
    </source>
</reference>
<name>A0ABS5KI50_9ACTN</name>
<keyword evidence="1" id="KW-0472">Membrane</keyword>
<evidence type="ECO:0008006" key="4">
    <source>
        <dbReference type="Google" id="ProtNLM"/>
    </source>
</evidence>
<keyword evidence="3" id="KW-1185">Reference proteome</keyword>
<organism evidence="2 3">
    <name type="scientific">Catenulispora pinistramenti</name>
    <dbReference type="NCBI Taxonomy" id="2705254"/>
    <lineage>
        <taxon>Bacteria</taxon>
        <taxon>Bacillati</taxon>
        <taxon>Actinomycetota</taxon>
        <taxon>Actinomycetes</taxon>
        <taxon>Catenulisporales</taxon>
        <taxon>Catenulisporaceae</taxon>
        <taxon>Catenulispora</taxon>
    </lineage>
</organism>